<dbReference type="RefSeq" id="WP_344092333.1">
    <property type="nucleotide sequence ID" value="NZ_BAAAHB010000043.1"/>
</dbReference>
<evidence type="ECO:0008006" key="4">
    <source>
        <dbReference type="Google" id="ProtNLM"/>
    </source>
</evidence>
<evidence type="ECO:0000256" key="1">
    <source>
        <dbReference type="ARBA" id="ARBA00023002"/>
    </source>
</evidence>
<protein>
    <recommendedName>
        <fullName evidence="4">Questin oxidase family protein</fullName>
    </recommendedName>
</protein>
<accession>A0ABN1ACF9</accession>
<comment type="caution">
    <text evidence="2">The sequence shown here is derived from an EMBL/GenBank/DDBJ whole genome shotgun (WGS) entry which is preliminary data.</text>
</comment>
<keyword evidence="3" id="KW-1185">Reference proteome</keyword>
<dbReference type="Proteomes" id="UP001499895">
    <property type="component" value="Unassembled WGS sequence"/>
</dbReference>
<organism evidence="2 3">
    <name type="scientific">Streptomyces stramineus</name>
    <dbReference type="NCBI Taxonomy" id="173861"/>
    <lineage>
        <taxon>Bacteria</taxon>
        <taxon>Bacillati</taxon>
        <taxon>Actinomycetota</taxon>
        <taxon>Actinomycetes</taxon>
        <taxon>Kitasatosporales</taxon>
        <taxon>Streptomycetaceae</taxon>
        <taxon>Streptomyces</taxon>
    </lineage>
</organism>
<dbReference type="EMBL" id="BAAAHB010000043">
    <property type="protein sequence ID" value="GAA0473030.1"/>
    <property type="molecule type" value="Genomic_DNA"/>
</dbReference>
<dbReference type="PANTHER" id="PTHR35870">
    <property type="entry name" value="PROTEIN, PUTATIVE (AFU_ORTHOLOGUE AFUA_5G03330)-RELATED"/>
    <property type="match status" value="1"/>
</dbReference>
<dbReference type="PANTHER" id="PTHR35870:SF1">
    <property type="entry name" value="PROTEIN, PUTATIVE (AFU_ORTHOLOGUE AFUA_5G03330)-RELATED"/>
    <property type="match status" value="1"/>
</dbReference>
<reference evidence="2 3" key="1">
    <citation type="journal article" date="2019" name="Int. J. Syst. Evol. Microbiol.">
        <title>The Global Catalogue of Microorganisms (GCM) 10K type strain sequencing project: providing services to taxonomists for standard genome sequencing and annotation.</title>
        <authorList>
            <consortium name="The Broad Institute Genomics Platform"/>
            <consortium name="The Broad Institute Genome Sequencing Center for Infectious Disease"/>
            <person name="Wu L."/>
            <person name="Ma J."/>
        </authorList>
    </citation>
    <scope>NUCLEOTIDE SEQUENCE [LARGE SCALE GENOMIC DNA]</scope>
    <source>
        <strain evidence="2 3">JCM 10649</strain>
    </source>
</reference>
<gene>
    <name evidence="2" type="ORF">GCM10009544_38810</name>
</gene>
<name>A0ABN1ACF9_9ACTN</name>
<proteinExistence type="predicted"/>
<keyword evidence="1" id="KW-0560">Oxidoreductase</keyword>
<evidence type="ECO:0000313" key="3">
    <source>
        <dbReference type="Proteomes" id="UP001499895"/>
    </source>
</evidence>
<evidence type="ECO:0000313" key="2">
    <source>
        <dbReference type="EMBL" id="GAA0473030.1"/>
    </source>
</evidence>
<dbReference type="Pfam" id="PF14027">
    <property type="entry name" value="Questin_oxidase"/>
    <property type="match status" value="1"/>
</dbReference>
<dbReference type="InterPro" id="IPR025337">
    <property type="entry name" value="Questin_oxidase-like"/>
</dbReference>
<sequence>MNHAPLIEQLLDDRSHHIEFNGHLSNHVKHAVVALARLGATPERIKDYYDSYATLTTYGYGLEPARPAESEITDDTWQDYLGRRRDFTALCAYFDRKERELGMDEVLRRYLPTLLPGWVGAFTHATIHLGWALDIGNRWMAIEGLAYMTFTYVSCHPERSTAPVEGPADASAVDSLLRIAGAWDADREALGAWARAVGTVPETGPPAGIHPELARSGLQYRNARMLEEGHPLIHRTPSWIADQPVATSWEQLYYAATLLYLSRPGDFVLLHLVTSLHAMEQIAARLPEDLQRHVITCYWTGMVGVVFALADFPKRDKLQALHTAFAAAADAGGAATWAPDWQLTIARSFEEEEEHNPKLVYVMRRMWDRTGGLSVYRHAAAQFTATPALPPSFEQPPTE</sequence>